<name>A0A1F5C6L6_9BACT</name>
<dbReference type="EMBL" id="MEYQ01000043">
    <property type="protein sequence ID" value="OGD38475.1"/>
    <property type="molecule type" value="Genomic_DNA"/>
</dbReference>
<dbReference type="PANTHER" id="PTHR39189:SF1">
    <property type="entry name" value="UPF0173 METAL-DEPENDENT HYDROLASE YTKL"/>
    <property type="match status" value="1"/>
</dbReference>
<dbReference type="InterPro" id="IPR036866">
    <property type="entry name" value="RibonucZ/Hydroxyglut_hydro"/>
</dbReference>
<dbReference type="Gene3D" id="3.60.15.10">
    <property type="entry name" value="Ribonuclease Z/Hydroxyacylglutathione hydrolase-like"/>
    <property type="match status" value="1"/>
</dbReference>
<evidence type="ECO:0000313" key="1">
    <source>
        <dbReference type="EMBL" id="OGD38475.1"/>
    </source>
</evidence>
<organism evidence="1 2">
    <name type="scientific">Candidatus Azambacteria bacterium RIFCSPLOWO2_01_FULL_37_9</name>
    <dbReference type="NCBI Taxonomy" id="1797297"/>
    <lineage>
        <taxon>Bacteria</taxon>
        <taxon>Candidatus Azamiibacteriota</taxon>
    </lineage>
</organism>
<evidence type="ECO:0008006" key="3">
    <source>
        <dbReference type="Google" id="ProtNLM"/>
    </source>
</evidence>
<dbReference type="AlphaFoldDB" id="A0A1F5C6L6"/>
<proteinExistence type="predicted"/>
<dbReference type="Proteomes" id="UP000177947">
    <property type="component" value="Unassembled WGS sequence"/>
</dbReference>
<sequence length="221" mass="24835">MQIQWYGQSCFKIQSGDVTIIIDPFDKKIGLTPPRGKTDIVLSTHDHMDHNNSEGFDDVFFINTPGEYEIKNAIIKGMSSFHDNVLGDKNGINTIYTLEIEGIKICHLGDLGQKELSSEQVDAIGNVDILMAPIGGEYALEGEKMNTLDAEGVKTIINQIEPRIMVPMHYFIKGLGLKMDGPEKFFKMFNVSEKDAVLKFSIKKKDLPQQEEPQIIIMKID</sequence>
<dbReference type="PANTHER" id="PTHR39189">
    <property type="entry name" value="UPF0173 METAL-DEPENDENT HYDROLASE YTKL"/>
    <property type="match status" value="1"/>
</dbReference>
<evidence type="ECO:0000313" key="2">
    <source>
        <dbReference type="Proteomes" id="UP000177947"/>
    </source>
</evidence>
<gene>
    <name evidence="1" type="ORF">A2907_02810</name>
</gene>
<comment type="caution">
    <text evidence="1">The sequence shown here is derived from an EMBL/GenBank/DDBJ whole genome shotgun (WGS) entry which is preliminary data.</text>
</comment>
<dbReference type="Pfam" id="PF13483">
    <property type="entry name" value="Lactamase_B_3"/>
    <property type="match status" value="1"/>
</dbReference>
<dbReference type="SUPFAM" id="SSF56281">
    <property type="entry name" value="Metallo-hydrolase/oxidoreductase"/>
    <property type="match status" value="1"/>
</dbReference>
<accession>A0A1F5C6L6</accession>
<protein>
    <recommendedName>
        <fullName evidence="3">Zn-dependent hydrolase</fullName>
    </recommendedName>
</protein>
<reference evidence="1 2" key="1">
    <citation type="journal article" date="2016" name="Nat. Commun.">
        <title>Thousands of microbial genomes shed light on interconnected biogeochemical processes in an aquifer system.</title>
        <authorList>
            <person name="Anantharaman K."/>
            <person name="Brown C.T."/>
            <person name="Hug L.A."/>
            <person name="Sharon I."/>
            <person name="Castelle C.J."/>
            <person name="Probst A.J."/>
            <person name="Thomas B.C."/>
            <person name="Singh A."/>
            <person name="Wilkins M.J."/>
            <person name="Karaoz U."/>
            <person name="Brodie E.L."/>
            <person name="Williams K.H."/>
            <person name="Hubbard S.S."/>
            <person name="Banfield J.F."/>
        </authorList>
    </citation>
    <scope>NUCLEOTIDE SEQUENCE [LARGE SCALE GENOMIC DNA]</scope>
</reference>